<dbReference type="Pfam" id="PF04647">
    <property type="entry name" value="AgrB"/>
    <property type="match status" value="1"/>
</dbReference>
<evidence type="ECO:0000256" key="6">
    <source>
        <dbReference type="ARBA" id="ARBA00022989"/>
    </source>
</evidence>
<evidence type="ECO:0008006" key="11">
    <source>
        <dbReference type="Google" id="ProtNLM"/>
    </source>
</evidence>
<feature type="transmembrane region" description="Helical" evidence="8">
    <location>
        <begin position="141"/>
        <end position="164"/>
    </location>
</feature>
<feature type="transmembrane region" description="Helical" evidence="8">
    <location>
        <begin position="100"/>
        <end position="120"/>
    </location>
</feature>
<evidence type="ECO:0000256" key="7">
    <source>
        <dbReference type="ARBA" id="ARBA00023136"/>
    </source>
</evidence>
<dbReference type="RefSeq" id="WP_171651898.1">
    <property type="nucleotide sequence ID" value="NZ_WHOD01000049.1"/>
</dbReference>
<evidence type="ECO:0000256" key="1">
    <source>
        <dbReference type="ARBA" id="ARBA00022475"/>
    </source>
</evidence>
<organism evidence="9 10">
    <name type="scientific">Paenibacillus foliorum</name>
    <dbReference type="NCBI Taxonomy" id="2654974"/>
    <lineage>
        <taxon>Bacteria</taxon>
        <taxon>Bacillati</taxon>
        <taxon>Bacillota</taxon>
        <taxon>Bacilli</taxon>
        <taxon>Bacillales</taxon>
        <taxon>Paenibacillaceae</taxon>
        <taxon>Paenibacillus</taxon>
    </lineage>
</organism>
<dbReference type="InterPro" id="IPR006741">
    <property type="entry name" value="AgrB"/>
</dbReference>
<keyword evidence="6 8" id="KW-1133">Transmembrane helix</keyword>
<reference evidence="9" key="1">
    <citation type="submission" date="2019-10" db="EMBL/GenBank/DDBJ databases">
        <title>Description of Paenibacillus glebae sp. nov.</title>
        <authorList>
            <person name="Carlier A."/>
            <person name="Qi S."/>
        </authorList>
    </citation>
    <scope>NUCLEOTIDE SEQUENCE</scope>
    <source>
        <strain evidence="9">LMG 31456</strain>
    </source>
</reference>
<protein>
    <recommendedName>
        <fullName evidence="11">Accessory regulator AgrB</fullName>
    </recommendedName>
</protein>
<dbReference type="SMART" id="SM00793">
    <property type="entry name" value="AgrB"/>
    <property type="match status" value="1"/>
</dbReference>
<name>A0A972GN17_9BACL</name>
<dbReference type="AlphaFoldDB" id="A0A972GN17"/>
<gene>
    <name evidence="9" type="ORF">GC093_10815</name>
</gene>
<evidence type="ECO:0000256" key="5">
    <source>
        <dbReference type="ARBA" id="ARBA00022801"/>
    </source>
</evidence>
<accession>A0A972GN17</accession>
<evidence type="ECO:0000256" key="3">
    <source>
        <dbReference type="ARBA" id="ARBA00022670"/>
    </source>
</evidence>
<dbReference type="GO" id="GO:0016020">
    <property type="term" value="C:membrane"/>
    <property type="evidence" value="ECO:0007669"/>
    <property type="project" value="InterPro"/>
</dbReference>
<keyword evidence="1" id="KW-1003">Cell membrane</keyword>
<evidence type="ECO:0000256" key="2">
    <source>
        <dbReference type="ARBA" id="ARBA00022654"/>
    </source>
</evidence>
<keyword evidence="2" id="KW-0673">Quorum sensing</keyword>
<keyword evidence="10" id="KW-1185">Reference proteome</keyword>
<proteinExistence type="predicted"/>
<sequence>MNIIDKLSLRIAEYSVKHNPNSYSLEVTSFSFKIFFNMVLTILFTLLVSLFTGELRTAVIVIISIMLLRVVSGGVHLASGLGCSILTAVIFLVLTHVHVQAVPSVFIVLQGLSVIFLYLYAPKNIKRFFRLQPHNFRHLKWVAIAMVLLSSFLYSYTIALTFFFQALSITPVFEKLFAFFERRENS</sequence>
<keyword evidence="5" id="KW-0378">Hydrolase</keyword>
<keyword evidence="7 8" id="KW-0472">Membrane</keyword>
<evidence type="ECO:0000313" key="10">
    <source>
        <dbReference type="Proteomes" id="UP000641588"/>
    </source>
</evidence>
<dbReference type="GO" id="GO:0008233">
    <property type="term" value="F:peptidase activity"/>
    <property type="evidence" value="ECO:0007669"/>
    <property type="project" value="UniProtKB-KW"/>
</dbReference>
<feature type="transmembrane region" description="Helical" evidence="8">
    <location>
        <begin position="34"/>
        <end position="55"/>
    </location>
</feature>
<dbReference type="GO" id="GO:0009372">
    <property type="term" value="P:quorum sensing"/>
    <property type="evidence" value="ECO:0007669"/>
    <property type="project" value="UniProtKB-KW"/>
</dbReference>
<evidence type="ECO:0000313" key="9">
    <source>
        <dbReference type="EMBL" id="NOU93709.1"/>
    </source>
</evidence>
<comment type="caution">
    <text evidence="9">The sequence shown here is derived from an EMBL/GenBank/DDBJ whole genome shotgun (WGS) entry which is preliminary data.</text>
</comment>
<evidence type="ECO:0000256" key="4">
    <source>
        <dbReference type="ARBA" id="ARBA00022692"/>
    </source>
</evidence>
<keyword evidence="4 8" id="KW-0812">Transmembrane</keyword>
<keyword evidence="3" id="KW-0645">Protease</keyword>
<dbReference type="GO" id="GO:0006508">
    <property type="term" value="P:proteolysis"/>
    <property type="evidence" value="ECO:0007669"/>
    <property type="project" value="UniProtKB-KW"/>
</dbReference>
<evidence type="ECO:0000256" key="8">
    <source>
        <dbReference type="SAM" id="Phobius"/>
    </source>
</evidence>
<dbReference type="EMBL" id="WHOD01000049">
    <property type="protein sequence ID" value="NOU93709.1"/>
    <property type="molecule type" value="Genomic_DNA"/>
</dbReference>
<feature type="transmembrane region" description="Helical" evidence="8">
    <location>
        <begin position="67"/>
        <end position="94"/>
    </location>
</feature>
<dbReference type="Proteomes" id="UP000641588">
    <property type="component" value="Unassembled WGS sequence"/>
</dbReference>